<name>A0A5B0QD03_PUCGR</name>
<dbReference type="AlphaFoldDB" id="A0A5B0QD03"/>
<comment type="caution">
    <text evidence="1">The sequence shown here is derived from an EMBL/GenBank/DDBJ whole genome shotgun (WGS) entry which is preliminary data.</text>
</comment>
<gene>
    <name evidence="1" type="ORF">PGT21_036782</name>
</gene>
<evidence type="ECO:0000313" key="2">
    <source>
        <dbReference type="Proteomes" id="UP000324748"/>
    </source>
</evidence>
<dbReference type="Proteomes" id="UP000324748">
    <property type="component" value="Unassembled WGS sequence"/>
</dbReference>
<proteinExistence type="predicted"/>
<dbReference type="EMBL" id="VSWC01000027">
    <property type="protein sequence ID" value="KAA1111120.1"/>
    <property type="molecule type" value="Genomic_DNA"/>
</dbReference>
<reference evidence="1 2" key="1">
    <citation type="submission" date="2019-05" db="EMBL/GenBank/DDBJ databases">
        <title>Emergence of the Ug99 lineage of the wheat stem rust pathogen through somatic hybridization.</title>
        <authorList>
            <person name="Li F."/>
            <person name="Upadhyaya N.M."/>
            <person name="Sperschneider J."/>
            <person name="Matny O."/>
            <person name="Nguyen-Phuc H."/>
            <person name="Mago R."/>
            <person name="Raley C."/>
            <person name="Miller M.E."/>
            <person name="Silverstein K.A.T."/>
            <person name="Henningsen E."/>
            <person name="Hirsch C.D."/>
            <person name="Visser B."/>
            <person name="Pretorius Z.A."/>
            <person name="Steffenson B.J."/>
            <person name="Schwessinger B."/>
            <person name="Dodds P.N."/>
            <person name="Figueroa M."/>
        </authorList>
    </citation>
    <scope>NUCLEOTIDE SEQUENCE [LARGE SCALE GENOMIC DNA]</scope>
    <source>
        <strain evidence="1">21-0</strain>
    </source>
</reference>
<sequence length="79" mass="8583">MVNRDDGSTADYVIAIGNTSRSSPFQSNPPWTGDATRVSRLSNRFHICALRVPTLVAPPGRSELPVCITRFHVSDLGEA</sequence>
<evidence type="ECO:0000313" key="1">
    <source>
        <dbReference type="EMBL" id="KAA1111120.1"/>
    </source>
</evidence>
<organism evidence="1 2">
    <name type="scientific">Puccinia graminis f. sp. tritici</name>
    <dbReference type="NCBI Taxonomy" id="56615"/>
    <lineage>
        <taxon>Eukaryota</taxon>
        <taxon>Fungi</taxon>
        <taxon>Dikarya</taxon>
        <taxon>Basidiomycota</taxon>
        <taxon>Pucciniomycotina</taxon>
        <taxon>Pucciniomycetes</taxon>
        <taxon>Pucciniales</taxon>
        <taxon>Pucciniaceae</taxon>
        <taxon>Puccinia</taxon>
    </lineage>
</organism>
<accession>A0A5B0QD03</accession>
<protein>
    <submittedName>
        <fullName evidence="1">Uncharacterized protein</fullName>
    </submittedName>
</protein>
<keyword evidence="2" id="KW-1185">Reference proteome</keyword>